<comment type="caution">
    <text evidence="2">The sequence shown here is derived from an EMBL/GenBank/DDBJ whole genome shotgun (WGS) entry which is preliminary data.</text>
</comment>
<dbReference type="EMBL" id="CAJNRE010010271">
    <property type="protein sequence ID" value="CAF2089272.1"/>
    <property type="molecule type" value="Genomic_DNA"/>
</dbReference>
<dbReference type="AlphaFoldDB" id="A0A816SXW5"/>
<evidence type="ECO:0000313" key="3">
    <source>
        <dbReference type="Proteomes" id="UP000663824"/>
    </source>
</evidence>
<dbReference type="Proteomes" id="UP000663824">
    <property type="component" value="Unassembled WGS sequence"/>
</dbReference>
<proteinExistence type="predicted"/>
<accession>A0A816SXW5</accession>
<sequence>MEDDAISSASKRITEMNRMLQNGIQDIENLAKEHANDGDIDKYEIMLDEKSEQLKKSLSNEIESLKQSIRVYRPQKSDSIEKQRNYVQLNENCISGLNDTTSKVSRIFSRIGKVIKDICQAIIKKTPQILIYFKIMDDSVFADNFCDRITNLGTIYSNIAESATNSDSELDRLDNELDCAAADLETELHNRLEEYVSGVKSKKPHNAKPNDPEYEAYKSTIQQATAEVKRTTNWLSKIFSKIRDMIGKIIDKIKKKASDTVDWITKWFKNIFK</sequence>
<evidence type="ECO:0000313" key="2">
    <source>
        <dbReference type="EMBL" id="CAF2089272.1"/>
    </source>
</evidence>
<evidence type="ECO:0000256" key="1">
    <source>
        <dbReference type="SAM" id="Coils"/>
    </source>
</evidence>
<organism evidence="2 3">
    <name type="scientific">Rotaria magnacalcarata</name>
    <dbReference type="NCBI Taxonomy" id="392030"/>
    <lineage>
        <taxon>Eukaryota</taxon>
        <taxon>Metazoa</taxon>
        <taxon>Spiralia</taxon>
        <taxon>Gnathifera</taxon>
        <taxon>Rotifera</taxon>
        <taxon>Eurotatoria</taxon>
        <taxon>Bdelloidea</taxon>
        <taxon>Philodinida</taxon>
        <taxon>Philodinidae</taxon>
        <taxon>Rotaria</taxon>
    </lineage>
</organism>
<gene>
    <name evidence="2" type="ORF">MBJ925_LOCUS20050</name>
</gene>
<name>A0A816SXW5_9BILA</name>
<keyword evidence="1" id="KW-0175">Coiled coil</keyword>
<protein>
    <submittedName>
        <fullName evidence="2">Uncharacterized protein</fullName>
    </submittedName>
</protein>
<feature type="coiled-coil region" evidence="1">
    <location>
        <begin position="13"/>
        <end position="68"/>
    </location>
</feature>
<reference evidence="2" key="1">
    <citation type="submission" date="2021-02" db="EMBL/GenBank/DDBJ databases">
        <authorList>
            <person name="Nowell W R."/>
        </authorList>
    </citation>
    <scope>NUCLEOTIDE SEQUENCE</scope>
</reference>